<dbReference type="EMBL" id="CAXJRC010000041">
    <property type="protein sequence ID" value="CAL2107612.1"/>
    <property type="molecule type" value="Genomic_DNA"/>
</dbReference>
<dbReference type="SUPFAM" id="SSF50242">
    <property type="entry name" value="TIMP-like"/>
    <property type="match status" value="1"/>
</dbReference>
<dbReference type="Proteomes" id="UP001497602">
    <property type="component" value="Unassembled WGS sequence"/>
</dbReference>
<evidence type="ECO:0000313" key="2">
    <source>
        <dbReference type="Proteomes" id="UP001497602"/>
    </source>
</evidence>
<gene>
    <name evidence="1" type="ORF">T190115A13A_40134</name>
</gene>
<keyword evidence="2" id="KW-1185">Reference proteome</keyword>
<proteinExistence type="predicted"/>
<organism evidence="1 2">
    <name type="scientific">Tenacibaculum vairaonense</name>
    <dbReference type="NCBI Taxonomy" id="3137860"/>
    <lineage>
        <taxon>Bacteria</taxon>
        <taxon>Pseudomonadati</taxon>
        <taxon>Bacteroidota</taxon>
        <taxon>Flavobacteriia</taxon>
        <taxon>Flavobacteriales</taxon>
        <taxon>Flavobacteriaceae</taxon>
        <taxon>Tenacibaculum</taxon>
    </lineage>
</organism>
<reference evidence="1 2" key="1">
    <citation type="submission" date="2024-05" db="EMBL/GenBank/DDBJ databases">
        <authorList>
            <person name="Duchaud E."/>
        </authorList>
    </citation>
    <scope>NUCLEOTIDE SEQUENCE [LARGE SCALE GENOMIC DNA]</scope>
    <source>
        <strain evidence="1">Ena-SAMPLE-TAB-13-05-2024-13:56:06:370-140305</strain>
    </source>
</reference>
<accession>A0ABP1FEI3</accession>
<dbReference type="InterPro" id="IPR008993">
    <property type="entry name" value="TIMP-like_OB-fold"/>
</dbReference>
<comment type="caution">
    <text evidence="1">The sequence shown here is derived from an EMBL/GenBank/DDBJ whole genome shotgun (WGS) entry which is preliminary data.</text>
</comment>
<sequence length="246" mass="28792">MLGILNSEVMKKIILIIFLLSTVTSFGCSCSQLRLTNAFSGIEFIGIIKFTSLKKVSDFEEFYKVEYEVIEQFVGNKKTELFIESQESSSCSFIPEINFEYFILAYKNENGFLVTSFCLAKNIPTFKVLSILREVTKANIHKNTTQNIIQYTKEKLNTNLFKKEIKGALIYEVNLNSNLEVTNLKPYNDKAKNNFNKRIKKELRDKFRYKKMNKELKIKGENFKVFIVLNWIENYKRKLVIETTKI</sequence>
<evidence type="ECO:0008006" key="3">
    <source>
        <dbReference type="Google" id="ProtNLM"/>
    </source>
</evidence>
<evidence type="ECO:0000313" key="1">
    <source>
        <dbReference type="EMBL" id="CAL2107612.1"/>
    </source>
</evidence>
<name>A0ABP1FEI3_9FLAO</name>
<protein>
    <recommendedName>
        <fullName evidence="3">Lipoprotein</fullName>
    </recommendedName>
</protein>
<dbReference type="Gene3D" id="2.40.50.120">
    <property type="match status" value="1"/>
</dbReference>